<protein>
    <submittedName>
        <fullName evidence="3">Nucleotide-binding universal stress UspA family protein</fullName>
    </submittedName>
</protein>
<dbReference type="PANTHER" id="PTHR46553:SF3">
    <property type="entry name" value="ADENINE NUCLEOTIDE ALPHA HYDROLASES-LIKE SUPERFAMILY PROTEIN"/>
    <property type="match status" value="1"/>
</dbReference>
<name>A0A542Z9P3_9MICO</name>
<dbReference type="CDD" id="cd23659">
    <property type="entry name" value="USP_At3g01520-like"/>
    <property type="match status" value="1"/>
</dbReference>
<organism evidence="3 4">
    <name type="scientific">Oryzihumus leptocrescens</name>
    <dbReference type="NCBI Taxonomy" id="297536"/>
    <lineage>
        <taxon>Bacteria</taxon>
        <taxon>Bacillati</taxon>
        <taxon>Actinomycetota</taxon>
        <taxon>Actinomycetes</taxon>
        <taxon>Micrococcales</taxon>
        <taxon>Intrasporangiaceae</taxon>
        <taxon>Oryzihumus</taxon>
    </lineage>
</organism>
<evidence type="ECO:0000256" key="1">
    <source>
        <dbReference type="ARBA" id="ARBA00008791"/>
    </source>
</evidence>
<dbReference type="Pfam" id="PF00582">
    <property type="entry name" value="Usp"/>
    <property type="match status" value="1"/>
</dbReference>
<keyword evidence="4" id="KW-1185">Reference proteome</keyword>
<dbReference type="Proteomes" id="UP000319514">
    <property type="component" value="Unassembled WGS sequence"/>
</dbReference>
<dbReference type="EMBL" id="VFOQ01000002">
    <property type="protein sequence ID" value="TQL57033.1"/>
    <property type="molecule type" value="Genomic_DNA"/>
</dbReference>
<dbReference type="AlphaFoldDB" id="A0A542Z9P3"/>
<comment type="caution">
    <text evidence="3">The sequence shown here is derived from an EMBL/GenBank/DDBJ whole genome shotgun (WGS) entry which is preliminary data.</text>
</comment>
<dbReference type="Gene3D" id="3.40.50.620">
    <property type="entry name" value="HUPs"/>
    <property type="match status" value="1"/>
</dbReference>
<dbReference type="SUPFAM" id="SSF52402">
    <property type="entry name" value="Adenine nucleotide alpha hydrolases-like"/>
    <property type="match status" value="1"/>
</dbReference>
<dbReference type="RefSeq" id="WP_141790373.1">
    <property type="nucleotide sequence ID" value="NZ_BAAAKX010000014.1"/>
</dbReference>
<sequence>MSQTQHTPVVVVGVDASENGQLALRWALQQARRMGAELHAVTAWEVSAAYGYVPMYTDVDLEGDARKQQDVALEQVARESEGVPVVRQVVRGHAAEALLDAARDADLLVVGSRGHGTFAGTLLGSVSQQCVHHAHCPVVVVPRR</sequence>
<evidence type="ECO:0000313" key="3">
    <source>
        <dbReference type="EMBL" id="TQL57033.1"/>
    </source>
</evidence>
<evidence type="ECO:0000259" key="2">
    <source>
        <dbReference type="Pfam" id="PF00582"/>
    </source>
</evidence>
<evidence type="ECO:0000313" key="4">
    <source>
        <dbReference type="Proteomes" id="UP000319514"/>
    </source>
</evidence>
<dbReference type="InterPro" id="IPR014729">
    <property type="entry name" value="Rossmann-like_a/b/a_fold"/>
</dbReference>
<dbReference type="PRINTS" id="PR01438">
    <property type="entry name" value="UNVRSLSTRESS"/>
</dbReference>
<dbReference type="InterPro" id="IPR006015">
    <property type="entry name" value="Universal_stress_UspA"/>
</dbReference>
<comment type="similarity">
    <text evidence="1">Belongs to the universal stress protein A family.</text>
</comment>
<reference evidence="3 4" key="1">
    <citation type="submission" date="2019-06" db="EMBL/GenBank/DDBJ databases">
        <title>Sequencing the genomes of 1000 actinobacteria strains.</title>
        <authorList>
            <person name="Klenk H.-P."/>
        </authorList>
    </citation>
    <scope>NUCLEOTIDE SEQUENCE [LARGE SCALE GENOMIC DNA]</scope>
    <source>
        <strain evidence="3 4">DSM 18082</strain>
    </source>
</reference>
<feature type="domain" description="UspA" evidence="2">
    <location>
        <begin position="10"/>
        <end position="142"/>
    </location>
</feature>
<accession>A0A542Z9P3</accession>
<dbReference type="PANTHER" id="PTHR46553">
    <property type="entry name" value="ADENINE NUCLEOTIDE ALPHA HYDROLASES-LIKE SUPERFAMILY PROTEIN"/>
    <property type="match status" value="1"/>
</dbReference>
<gene>
    <name evidence="3" type="ORF">FB474_3803</name>
</gene>
<proteinExistence type="inferred from homology"/>
<dbReference type="InterPro" id="IPR006016">
    <property type="entry name" value="UspA"/>
</dbReference>
<dbReference type="OrthoDB" id="6174426at2"/>